<dbReference type="KEGG" id="mpi:Mpet_0774"/>
<evidence type="ECO:0000256" key="1">
    <source>
        <dbReference type="SAM" id="Phobius"/>
    </source>
</evidence>
<feature type="transmembrane region" description="Helical" evidence="1">
    <location>
        <begin position="30"/>
        <end position="50"/>
    </location>
</feature>
<protein>
    <submittedName>
        <fullName evidence="2">Uncharacterized protein</fullName>
    </submittedName>
</protein>
<keyword evidence="1" id="KW-0472">Membrane</keyword>
<name>E1RIW0_METP4</name>
<proteinExistence type="predicted"/>
<evidence type="ECO:0000313" key="3">
    <source>
        <dbReference type="Proteomes" id="UP000006565"/>
    </source>
</evidence>
<dbReference type="EMBL" id="CP002117">
    <property type="protein sequence ID" value="ADN35548.1"/>
    <property type="molecule type" value="Genomic_DNA"/>
</dbReference>
<dbReference type="HOGENOM" id="CLU_2875105_0_0_2"/>
<keyword evidence="3" id="KW-1185">Reference proteome</keyword>
<dbReference type="AlphaFoldDB" id="E1RIW0"/>
<keyword evidence="1" id="KW-1133">Transmembrane helix</keyword>
<evidence type="ECO:0000313" key="2">
    <source>
        <dbReference type="EMBL" id="ADN35548.1"/>
    </source>
</evidence>
<keyword evidence="1" id="KW-0812">Transmembrane</keyword>
<dbReference type="GeneID" id="9743229"/>
<dbReference type="Proteomes" id="UP000006565">
    <property type="component" value="Chromosome"/>
</dbReference>
<gene>
    <name evidence="2" type="ordered locus">Mpet_0774</name>
</gene>
<sequence length="63" mass="6706">MVTERVVVSLAFCLFIVGIRLDLISGAFPTLTLVTGCLAILIVLVTGLLVPGEIRNQVLQAPK</sequence>
<reference evidence="2 3" key="1">
    <citation type="journal article" date="2010" name="Stand. Genomic Sci.">
        <title>Complete genome sequence of Methanoplanus petrolearius type strain (SEBR 4847).</title>
        <authorList>
            <person name="Brambilla E."/>
            <person name="Djao O.D."/>
            <person name="Daligault H."/>
            <person name="Lapidus A."/>
            <person name="Lucas S."/>
            <person name="Hammon N."/>
            <person name="Nolan M."/>
            <person name="Tice H."/>
            <person name="Cheng J.F."/>
            <person name="Han C."/>
            <person name="Tapia R."/>
            <person name="Goodwin L."/>
            <person name="Pitluck S."/>
            <person name="Liolios K."/>
            <person name="Ivanova N."/>
            <person name="Mavromatis K."/>
            <person name="Mikhailova N."/>
            <person name="Pati A."/>
            <person name="Chen A."/>
            <person name="Palaniappan K."/>
            <person name="Land M."/>
            <person name="Hauser L."/>
            <person name="Chang Y.J."/>
            <person name="Jeffries C.D."/>
            <person name="Rohde M."/>
            <person name="Spring S."/>
            <person name="Sikorski J."/>
            <person name="Goker M."/>
            <person name="Woyke T."/>
            <person name="Bristow J."/>
            <person name="Eisen J.A."/>
            <person name="Markowitz V."/>
            <person name="Hugenholtz P."/>
            <person name="Kyrpides N.C."/>
            <person name="Klenk H.P."/>
        </authorList>
    </citation>
    <scope>NUCLEOTIDE SEQUENCE [LARGE SCALE GENOMIC DNA]</scope>
    <source>
        <strain evidence="3">DSM 11571 / OCM 486 / SEBR 4847</strain>
    </source>
</reference>
<dbReference type="RefSeq" id="WP_013328726.1">
    <property type="nucleotide sequence ID" value="NC_014507.1"/>
</dbReference>
<accession>E1RIW0</accession>
<organism evidence="2 3">
    <name type="scientific">Methanolacinia petrolearia (strain DSM 11571 / OCM 486 / SEBR 4847)</name>
    <name type="common">Methanoplanus petrolearius</name>
    <dbReference type="NCBI Taxonomy" id="679926"/>
    <lineage>
        <taxon>Archaea</taxon>
        <taxon>Methanobacteriati</taxon>
        <taxon>Methanobacteriota</taxon>
        <taxon>Stenosarchaea group</taxon>
        <taxon>Methanomicrobia</taxon>
        <taxon>Methanomicrobiales</taxon>
        <taxon>Methanomicrobiaceae</taxon>
        <taxon>Methanolacinia</taxon>
    </lineage>
</organism>